<reference evidence="1" key="1">
    <citation type="journal article" date="2021" name="Open Biol.">
        <title>Shared evolutionary footprints suggest mitochondrial oxidative damage underlies multiple complex I losses in fungi.</title>
        <authorList>
            <person name="Schikora-Tamarit M.A."/>
            <person name="Marcet-Houben M."/>
            <person name="Nosek J."/>
            <person name="Gabaldon T."/>
        </authorList>
    </citation>
    <scope>NUCLEOTIDE SEQUENCE</scope>
    <source>
        <strain evidence="1">CBS2887</strain>
    </source>
</reference>
<evidence type="ECO:0000313" key="2">
    <source>
        <dbReference type="Proteomes" id="UP000774326"/>
    </source>
</evidence>
<proteinExistence type="predicted"/>
<sequence>MKPGIKMLSFKSEFPSKTPLTTQVNSREWKDLSAKNHCMLFNNAQIAYVATTKVIVPSRVFLDFPQWISPYVEPMIEARESPAPNTTSPTTEPFTRIGKVIPIMR</sequence>
<dbReference type="AlphaFoldDB" id="A0A9P8QAR6"/>
<dbReference type="EMBL" id="JAEUBG010000740">
    <property type="protein sequence ID" value="KAH3687557.1"/>
    <property type="molecule type" value="Genomic_DNA"/>
</dbReference>
<evidence type="ECO:0000313" key="1">
    <source>
        <dbReference type="EMBL" id="KAH3687557.1"/>
    </source>
</evidence>
<name>A0A9P8QAR6_WICPI</name>
<dbReference type="Proteomes" id="UP000774326">
    <property type="component" value="Unassembled WGS sequence"/>
</dbReference>
<reference evidence="1" key="2">
    <citation type="submission" date="2021-01" db="EMBL/GenBank/DDBJ databases">
        <authorList>
            <person name="Schikora-Tamarit M.A."/>
        </authorList>
    </citation>
    <scope>NUCLEOTIDE SEQUENCE</scope>
    <source>
        <strain evidence="1">CBS2887</strain>
    </source>
</reference>
<protein>
    <submittedName>
        <fullName evidence="1">Uncharacterized protein</fullName>
    </submittedName>
</protein>
<organism evidence="1 2">
    <name type="scientific">Wickerhamomyces pijperi</name>
    <name type="common">Yeast</name>
    <name type="synonym">Pichia pijperi</name>
    <dbReference type="NCBI Taxonomy" id="599730"/>
    <lineage>
        <taxon>Eukaryota</taxon>
        <taxon>Fungi</taxon>
        <taxon>Dikarya</taxon>
        <taxon>Ascomycota</taxon>
        <taxon>Saccharomycotina</taxon>
        <taxon>Saccharomycetes</taxon>
        <taxon>Phaffomycetales</taxon>
        <taxon>Wickerhamomycetaceae</taxon>
        <taxon>Wickerhamomyces</taxon>
    </lineage>
</organism>
<keyword evidence="2" id="KW-1185">Reference proteome</keyword>
<gene>
    <name evidence="1" type="ORF">WICPIJ_001458</name>
</gene>
<comment type="caution">
    <text evidence="1">The sequence shown here is derived from an EMBL/GenBank/DDBJ whole genome shotgun (WGS) entry which is preliminary data.</text>
</comment>
<accession>A0A9P8QAR6</accession>